<dbReference type="PANTHER" id="PTHR41878">
    <property type="entry name" value="LEXA REPRESSOR-RELATED"/>
    <property type="match status" value="1"/>
</dbReference>
<protein>
    <submittedName>
        <fullName evidence="4">Plasmid pRiA4b ORF-3-like family protein</fullName>
    </submittedName>
</protein>
<reference evidence="4 6" key="1">
    <citation type="submission" date="2015-11" db="EMBL/GenBank/DDBJ databases">
        <title>Exploring the genomic traits of fungus-feeding bacterial genus Collimonas.</title>
        <authorList>
            <person name="Song C."/>
            <person name="Schmidt R."/>
            <person name="de Jager V."/>
            <person name="Krzyzanowska D."/>
            <person name="Jongedijk E."/>
            <person name="Cankar K."/>
            <person name="Beekwilder J."/>
            <person name="van Veen A."/>
            <person name="de Boer W."/>
            <person name="van Veen J.A."/>
            <person name="Garbeva P."/>
        </authorList>
    </citation>
    <scope>NUCLEOTIDE SEQUENCE [LARGE SCALE GENOMIC DNA]</scope>
    <source>
        <strain evidence="4 6">Ter91</strain>
    </source>
</reference>
<dbReference type="KEGG" id="cpra:CPter91_4126"/>
<evidence type="ECO:0000313" key="5">
    <source>
        <dbReference type="EMBL" id="AMP07278.1"/>
    </source>
</evidence>
<dbReference type="AlphaFoldDB" id="A0A127Q9Z6"/>
<dbReference type="Pfam" id="PF07929">
    <property type="entry name" value="PRiA4_ORF3"/>
    <property type="match status" value="1"/>
</dbReference>
<dbReference type="InterPro" id="IPR012912">
    <property type="entry name" value="Plasmid_pRiA4b_Orf3-like"/>
</dbReference>
<dbReference type="STRING" id="279113.CPter91_2982"/>
<name>A0A127Q9Z6_9BURK</name>
<dbReference type="EMBL" id="CP013234">
    <property type="protein sequence ID" value="AMP06442.1"/>
    <property type="molecule type" value="Genomic_DNA"/>
</dbReference>
<gene>
    <name evidence="2" type="ORF">CPter91_2982</name>
    <name evidence="3" type="ORF">CPter91_3457</name>
    <name evidence="4" type="ORF">CPter91_4126</name>
    <name evidence="5" type="ORF">CPter91_4985</name>
</gene>
<dbReference type="Gene3D" id="3.10.290.30">
    <property type="entry name" value="MM3350-like"/>
    <property type="match status" value="1"/>
</dbReference>
<evidence type="ECO:0000313" key="2">
    <source>
        <dbReference type="EMBL" id="AMP05324.1"/>
    </source>
</evidence>
<proteinExistence type="predicted"/>
<evidence type="ECO:0000313" key="3">
    <source>
        <dbReference type="EMBL" id="AMP05783.1"/>
    </source>
</evidence>
<sequence length="166" mass="18679">MIWRRLLVPTTITLPKLHRAIQGAMGWTNSHLHQFHIDAEQYGEPDPYGDMTLIDEKGIKLSSVLAGNIREFVYEYDFGDDWLHRVVVENVQDANPAWKGSLCVAGQRACPPEDVGGIPGYGEFVNAIADPKHEQHIDMLRWVGGAFDPEGFDINSANLRIRRLKG</sequence>
<feature type="domain" description="Plasmid pRiA4b Orf3-like" evidence="1">
    <location>
        <begin position="2"/>
        <end position="155"/>
    </location>
</feature>
<evidence type="ECO:0000313" key="6">
    <source>
        <dbReference type="Proteomes" id="UP000074561"/>
    </source>
</evidence>
<dbReference type="KEGG" id="cpra:CPter91_2982"/>
<evidence type="ECO:0000259" key="1">
    <source>
        <dbReference type="Pfam" id="PF07929"/>
    </source>
</evidence>
<accession>A0A127Q9Z6</accession>
<dbReference type="KEGG" id="cpra:CPter91_4985"/>
<dbReference type="EMBL" id="CP013234">
    <property type="protein sequence ID" value="AMP05324.1"/>
    <property type="molecule type" value="Genomic_DNA"/>
</dbReference>
<dbReference type="EMBL" id="CP013234">
    <property type="protein sequence ID" value="AMP05783.1"/>
    <property type="molecule type" value="Genomic_DNA"/>
</dbReference>
<dbReference type="SUPFAM" id="SSF159941">
    <property type="entry name" value="MM3350-like"/>
    <property type="match status" value="1"/>
</dbReference>
<evidence type="ECO:0000313" key="4">
    <source>
        <dbReference type="EMBL" id="AMP06442.1"/>
    </source>
</evidence>
<dbReference type="InterPro" id="IPR024047">
    <property type="entry name" value="MM3350-like_sf"/>
</dbReference>
<dbReference type="PATRIC" id="fig|279113.9.peg.2946"/>
<dbReference type="PANTHER" id="PTHR41878:SF1">
    <property type="entry name" value="TNPR PROTEIN"/>
    <property type="match status" value="1"/>
</dbReference>
<dbReference type="EMBL" id="CP013234">
    <property type="protein sequence ID" value="AMP07278.1"/>
    <property type="molecule type" value="Genomic_DNA"/>
</dbReference>
<dbReference type="Proteomes" id="UP000074561">
    <property type="component" value="Chromosome"/>
</dbReference>
<organism evidence="4 6">
    <name type="scientific">Collimonas pratensis</name>
    <dbReference type="NCBI Taxonomy" id="279113"/>
    <lineage>
        <taxon>Bacteria</taxon>
        <taxon>Pseudomonadati</taxon>
        <taxon>Pseudomonadota</taxon>
        <taxon>Betaproteobacteria</taxon>
        <taxon>Burkholderiales</taxon>
        <taxon>Oxalobacteraceae</taxon>
        <taxon>Collimonas</taxon>
    </lineage>
</organism>
<dbReference type="KEGG" id="cpra:CPter91_3457"/>